<gene>
    <name evidence="1" type="ordered locus">Thebr_2004</name>
</gene>
<dbReference type="Proteomes" id="UP000002062">
    <property type="component" value="Chromosome"/>
</dbReference>
<proteinExistence type="predicted"/>
<dbReference type="HOGENOM" id="CLU_2848394_0_0_9"/>
<sequence>MISFQRAVGWCKTVASPAETRHGVGIPKFSRYTRLPPLQVRVGVCQQEWYRGSEVFRLFKMKDFF</sequence>
<name>E8UQV3_THEBF</name>
<organism evidence="1 2">
    <name type="scientific">Thermoanaerobacter brockii subsp. finnii (strain ATCC 43586 / DSM 3389 / AKO-1)</name>
    <name type="common">Thermoanaerobacter finnii</name>
    <dbReference type="NCBI Taxonomy" id="509193"/>
    <lineage>
        <taxon>Bacteria</taxon>
        <taxon>Bacillati</taxon>
        <taxon>Bacillota</taxon>
        <taxon>Clostridia</taxon>
        <taxon>Thermoanaerobacterales</taxon>
        <taxon>Thermoanaerobacteraceae</taxon>
        <taxon>Thermoanaerobacter</taxon>
    </lineage>
</organism>
<accession>E8UQV3</accession>
<reference evidence="1 2" key="1">
    <citation type="submission" date="2011-01" db="EMBL/GenBank/DDBJ databases">
        <title>Complete sequence of Thermoanaerobacter brockii finnii Ako-1.</title>
        <authorList>
            <consortium name="US DOE Joint Genome Institute"/>
            <person name="Lucas S."/>
            <person name="Copeland A."/>
            <person name="Lapidus A."/>
            <person name="Cheng J.-F."/>
            <person name="Goodwin L."/>
            <person name="Pitluck S."/>
            <person name="Chertkov O."/>
            <person name="Munk C."/>
            <person name="Detter J.C."/>
            <person name="Han C."/>
            <person name="Tapia R."/>
            <person name="Land M."/>
            <person name="Hauser L."/>
            <person name="Kyrpides N."/>
            <person name="Ivanova N."/>
            <person name="Mikhailova N."/>
            <person name="Pagani I."/>
            <person name="Hemme C.L."/>
            <person name="Woyke T."/>
        </authorList>
    </citation>
    <scope>NUCLEOTIDE SEQUENCE [LARGE SCALE GENOMIC DNA]</scope>
    <source>
        <strain evidence="2">ATCC 43586 / DSM 3389 / AKO-1</strain>
    </source>
</reference>
<evidence type="ECO:0000313" key="2">
    <source>
        <dbReference type="Proteomes" id="UP000002062"/>
    </source>
</evidence>
<dbReference type="AlphaFoldDB" id="E8UQV3"/>
<dbReference type="EMBL" id="CP002466">
    <property type="protein sequence ID" value="ADV80523.1"/>
    <property type="molecule type" value="Genomic_DNA"/>
</dbReference>
<dbReference type="KEGG" id="tbo:Thebr_2004"/>
<protein>
    <submittedName>
        <fullName evidence="1">Uncharacterized protein</fullName>
    </submittedName>
</protein>
<evidence type="ECO:0000313" key="1">
    <source>
        <dbReference type="EMBL" id="ADV80523.1"/>
    </source>
</evidence>
<keyword evidence="2" id="KW-1185">Reference proteome</keyword>